<dbReference type="AlphaFoldDB" id="A0A363UQP6"/>
<feature type="signal peptide" evidence="1">
    <location>
        <begin position="1"/>
        <end position="34"/>
    </location>
</feature>
<accession>A0A363UQP6</accession>
<reference evidence="2 3" key="1">
    <citation type="submission" date="2018-05" db="EMBL/GenBank/DDBJ databases">
        <title>Abyssibacter profundi OUC007T gen. nov., sp. nov, a marine bacterium isolated from seawater of the Mariana Trench.</title>
        <authorList>
            <person name="Zhou S."/>
        </authorList>
    </citation>
    <scope>NUCLEOTIDE SEQUENCE [LARGE SCALE GENOMIC DNA]</scope>
    <source>
        <strain evidence="2 3">OUC007</strain>
    </source>
</reference>
<keyword evidence="3" id="KW-1185">Reference proteome</keyword>
<evidence type="ECO:0000313" key="2">
    <source>
        <dbReference type="EMBL" id="PWN57774.1"/>
    </source>
</evidence>
<sequence length="251" mass="27851">MTNSSSPETTTMLYRAGLLTSALASFVFVGTAQAAVGGKAELGVLQTSGNSDSQSINASFALQHELGRWENQFTATLFTAEEDDEQNAERYASTFKTSFDFTEFNYIFANLSYEKDLFGGVRERTTQTLGYGRRLLKTDRHTMNLELGAGARQQESQKPESLRESDAIFRGAVFYTFELSETAKFEQKLLTESGEENTYTESVTGLKLTILGPTFAAITYTVKNNSDVPAEREETDTYLSVSLSYEFGDNE</sequence>
<dbReference type="Pfam" id="PF04338">
    <property type="entry name" value="DUF481"/>
    <property type="match status" value="1"/>
</dbReference>
<name>A0A363UQP6_9GAMM</name>
<comment type="caution">
    <text evidence="2">The sequence shown here is derived from an EMBL/GenBank/DDBJ whole genome shotgun (WGS) entry which is preliminary data.</text>
</comment>
<keyword evidence="1" id="KW-0732">Signal</keyword>
<dbReference type="InterPro" id="IPR007433">
    <property type="entry name" value="DUF481"/>
</dbReference>
<evidence type="ECO:0000313" key="3">
    <source>
        <dbReference type="Proteomes" id="UP000251800"/>
    </source>
</evidence>
<feature type="chain" id="PRO_5017034054" evidence="1">
    <location>
        <begin position="35"/>
        <end position="251"/>
    </location>
</feature>
<dbReference type="Proteomes" id="UP000251800">
    <property type="component" value="Unassembled WGS sequence"/>
</dbReference>
<organism evidence="2 3">
    <name type="scientific">Abyssibacter profundi</name>
    <dbReference type="NCBI Taxonomy" id="2182787"/>
    <lineage>
        <taxon>Bacteria</taxon>
        <taxon>Pseudomonadati</taxon>
        <taxon>Pseudomonadota</taxon>
        <taxon>Gammaproteobacteria</taxon>
        <taxon>Chromatiales</taxon>
        <taxon>Oceanococcaceae</taxon>
        <taxon>Abyssibacter</taxon>
    </lineage>
</organism>
<dbReference type="OrthoDB" id="5292716at2"/>
<dbReference type="EMBL" id="QEQK01000001">
    <property type="protein sequence ID" value="PWN57774.1"/>
    <property type="molecule type" value="Genomic_DNA"/>
</dbReference>
<evidence type="ECO:0000256" key="1">
    <source>
        <dbReference type="SAM" id="SignalP"/>
    </source>
</evidence>
<proteinExistence type="predicted"/>
<protein>
    <submittedName>
        <fullName evidence="2">DUF481 domain-containing protein</fullName>
    </submittedName>
</protein>
<gene>
    <name evidence="2" type="ORF">DEH80_01155</name>
</gene>